<dbReference type="SUPFAM" id="SSF158446">
    <property type="entry name" value="IVS-encoded protein-like"/>
    <property type="match status" value="1"/>
</dbReference>
<evidence type="ECO:0000259" key="1">
    <source>
        <dbReference type="Pfam" id="PF22296"/>
    </source>
</evidence>
<dbReference type="AlphaFoldDB" id="A0A1G2HKS1"/>
<name>A0A1G2HKS1_9BACT</name>
<dbReference type="CDD" id="cd16376">
    <property type="entry name" value="Avd_like"/>
    <property type="match status" value="1"/>
</dbReference>
<proteinExistence type="predicted"/>
<dbReference type="Proteomes" id="UP000178991">
    <property type="component" value="Unassembled WGS sequence"/>
</dbReference>
<evidence type="ECO:0000313" key="2">
    <source>
        <dbReference type="EMBL" id="OGZ63076.1"/>
    </source>
</evidence>
<accession>A0A1G2HKS1</accession>
<gene>
    <name evidence="2" type="ORF">A2639_02865</name>
</gene>
<sequence>MIMENLDFQPSIIHKIYDFYKEMHKKIEKFPKTSRYSLGQKIENSILDLLETIYLANIQIKTLREPVLHKASAKCELVKILIRLAYDTGVIDNTSTYVSAQAKMQEIGKMLGGWIKYMRNAS</sequence>
<dbReference type="NCBIfam" id="TIGR02436">
    <property type="entry name" value="four helix bundle protein"/>
    <property type="match status" value="1"/>
</dbReference>
<dbReference type="Gene3D" id="1.20.1440.60">
    <property type="entry name" value="23S rRNA-intervening sequence"/>
    <property type="match status" value="1"/>
</dbReference>
<feature type="domain" description="bAvd-like" evidence="1">
    <location>
        <begin position="13"/>
        <end position="117"/>
    </location>
</feature>
<organism evidence="2 3">
    <name type="scientific">Candidatus Staskawiczbacteria bacterium RIFCSPHIGHO2_01_FULL_34_27</name>
    <dbReference type="NCBI Taxonomy" id="1802199"/>
    <lineage>
        <taxon>Bacteria</taxon>
        <taxon>Candidatus Staskawicziibacteriota</taxon>
    </lineage>
</organism>
<dbReference type="EMBL" id="MHOL01000007">
    <property type="protein sequence ID" value="OGZ63076.1"/>
    <property type="molecule type" value="Genomic_DNA"/>
</dbReference>
<dbReference type="InterPro" id="IPR012657">
    <property type="entry name" value="23S_rRNA-intervening_sequence"/>
</dbReference>
<evidence type="ECO:0000313" key="3">
    <source>
        <dbReference type="Proteomes" id="UP000178991"/>
    </source>
</evidence>
<protein>
    <recommendedName>
        <fullName evidence="1">bAvd-like domain-containing protein</fullName>
    </recommendedName>
</protein>
<dbReference type="InterPro" id="IPR055360">
    <property type="entry name" value="bAvd"/>
</dbReference>
<dbReference type="Pfam" id="PF22296">
    <property type="entry name" value="bAvd"/>
    <property type="match status" value="1"/>
</dbReference>
<comment type="caution">
    <text evidence="2">The sequence shown here is derived from an EMBL/GenBank/DDBJ whole genome shotgun (WGS) entry which is preliminary data.</text>
</comment>
<reference evidence="2 3" key="1">
    <citation type="journal article" date="2016" name="Nat. Commun.">
        <title>Thousands of microbial genomes shed light on interconnected biogeochemical processes in an aquifer system.</title>
        <authorList>
            <person name="Anantharaman K."/>
            <person name="Brown C.T."/>
            <person name="Hug L.A."/>
            <person name="Sharon I."/>
            <person name="Castelle C.J."/>
            <person name="Probst A.J."/>
            <person name="Thomas B.C."/>
            <person name="Singh A."/>
            <person name="Wilkins M.J."/>
            <person name="Karaoz U."/>
            <person name="Brodie E.L."/>
            <person name="Williams K.H."/>
            <person name="Hubbard S.S."/>
            <person name="Banfield J.F."/>
        </authorList>
    </citation>
    <scope>NUCLEOTIDE SEQUENCE [LARGE SCALE GENOMIC DNA]</scope>
</reference>
<dbReference type="InterPro" id="IPR036583">
    <property type="entry name" value="23S_rRNA_IVS_sf"/>
</dbReference>